<dbReference type="Pfam" id="PF08478">
    <property type="entry name" value="POTRA_1"/>
    <property type="match status" value="1"/>
</dbReference>
<keyword evidence="7 8" id="KW-0131">Cell cycle</keyword>
<keyword evidence="6 8" id="KW-0472">Membrane</keyword>
<evidence type="ECO:0000256" key="3">
    <source>
        <dbReference type="ARBA" id="ARBA00022618"/>
    </source>
</evidence>
<gene>
    <name evidence="8" type="primary">ftsQ</name>
    <name evidence="11" type="ORF">GPA10_30775</name>
</gene>
<evidence type="ECO:0000256" key="1">
    <source>
        <dbReference type="ARBA" id="ARBA00004370"/>
    </source>
</evidence>
<comment type="function">
    <text evidence="8">Essential cell division protein.</text>
</comment>
<feature type="transmembrane region" description="Helical" evidence="8">
    <location>
        <begin position="43"/>
        <end position="63"/>
    </location>
</feature>
<dbReference type="PANTHER" id="PTHR37820:SF1">
    <property type="entry name" value="CELL DIVISION PROTEIN FTSQ"/>
    <property type="match status" value="1"/>
</dbReference>
<evidence type="ECO:0000313" key="11">
    <source>
        <dbReference type="EMBL" id="MVO89019.1"/>
    </source>
</evidence>
<feature type="domain" description="POTRA" evidence="10">
    <location>
        <begin position="68"/>
        <end position="137"/>
    </location>
</feature>
<keyword evidence="2 8" id="KW-1003">Cell membrane</keyword>
<comment type="similarity">
    <text evidence="8">Belongs to the FtsQ/DivIB family. FtsQ subfamily.</text>
</comment>
<dbReference type="GO" id="GO:0043093">
    <property type="term" value="P:FtsZ-dependent cytokinesis"/>
    <property type="evidence" value="ECO:0007669"/>
    <property type="project" value="UniProtKB-UniRule"/>
</dbReference>
<keyword evidence="3 8" id="KW-0132">Cell division</keyword>
<dbReference type="GO" id="GO:0005886">
    <property type="term" value="C:plasma membrane"/>
    <property type="evidence" value="ECO:0007669"/>
    <property type="project" value="UniProtKB-SubCell"/>
</dbReference>
<dbReference type="PANTHER" id="PTHR37820">
    <property type="entry name" value="CELL DIVISION PROTEIN DIVIB"/>
    <property type="match status" value="1"/>
</dbReference>
<evidence type="ECO:0000256" key="9">
    <source>
        <dbReference type="SAM" id="MobiDB-lite"/>
    </source>
</evidence>
<dbReference type="GO" id="GO:0032153">
    <property type="term" value="C:cell division site"/>
    <property type="evidence" value="ECO:0007669"/>
    <property type="project" value="UniProtKB-UniRule"/>
</dbReference>
<keyword evidence="5 8" id="KW-1133">Transmembrane helix</keyword>
<keyword evidence="12" id="KW-1185">Reference proteome</keyword>
<dbReference type="EMBL" id="WPNZ01000021">
    <property type="protein sequence ID" value="MVO89019.1"/>
    <property type="molecule type" value="Genomic_DNA"/>
</dbReference>
<evidence type="ECO:0000256" key="6">
    <source>
        <dbReference type="ARBA" id="ARBA00023136"/>
    </source>
</evidence>
<feature type="region of interest" description="Disordered" evidence="9">
    <location>
        <begin position="1"/>
        <end position="35"/>
    </location>
</feature>
<evidence type="ECO:0000256" key="7">
    <source>
        <dbReference type="ARBA" id="ARBA00023306"/>
    </source>
</evidence>
<name>A0A6L6X6B1_9ACTN</name>
<proteinExistence type="inferred from homology"/>
<evidence type="ECO:0000256" key="5">
    <source>
        <dbReference type="ARBA" id="ARBA00022989"/>
    </source>
</evidence>
<evidence type="ECO:0000256" key="4">
    <source>
        <dbReference type="ARBA" id="ARBA00022692"/>
    </source>
</evidence>
<dbReference type="Pfam" id="PF03799">
    <property type="entry name" value="FtsQ_DivIB_C"/>
    <property type="match status" value="1"/>
</dbReference>
<dbReference type="InterPro" id="IPR026579">
    <property type="entry name" value="FtsQ"/>
</dbReference>
<comment type="subcellular location">
    <subcellularLocation>
        <location evidence="8">Cell membrane</location>
        <topology evidence="8">Single-pass type II membrane protein</topology>
    </subcellularLocation>
    <subcellularLocation>
        <location evidence="1">Membrane</location>
    </subcellularLocation>
    <text evidence="8">Localizes to the division septum.</text>
</comment>
<dbReference type="HAMAP" id="MF_00911">
    <property type="entry name" value="FtsQ_subfam"/>
    <property type="match status" value="1"/>
</dbReference>
<dbReference type="AlphaFoldDB" id="A0A6L6X6B1"/>
<dbReference type="InterPro" id="IPR050487">
    <property type="entry name" value="FtsQ_DivIB"/>
</dbReference>
<dbReference type="RefSeq" id="WP_425505843.1">
    <property type="nucleotide sequence ID" value="NZ_WPNZ01000021.1"/>
</dbReference>
<reference evidence="11 12" key="1">
    <citation type="submission" date="2019-11" db="EMBL/GenBank/DDBJ databases">
        <title>Streptomyces typhae sp. nov., a novel endophytic actinomycete isolated from the root of cattail pollen (Typha angustifolia L.).</title>
        <authorList>
            <person name="Peng C."/>
        </authorList>
    </citation>
    <scope>NUCLEOTIDE SEQUENCE [LARGE SCALE GENOMIC DNA]</scope>
    <source>
        <strain evidence="12">p1417</strain>
    </source>
</reference>
<dbReference type="InterPro" id="IPR005548">
    <property type="entry name" value="Cell_div_FtsQ/DivIB_C"/>
</dbReference>
<evidence type="ECO:0000259" key="10">
    <source>
        <dbReference type="PROSITE" id="PS51779"/>
    </source>
</evidence>
<dbReference type="PROSITE" id="PS51779">
    <property type="entry name" value="POTRA"/>
    <property type="match status" value="1"/>
</dbReference>
<sequence>MAGRAGPTTAERRGAGPGPARPSRPRPRLPRLPRLPGVPRPRTLIVVTAALAVLVGGGTWVVYGSPWLRVERVTTSGTMALKPGEVRDAAGVPLGGPLISVDSGAIEERLRRKLPRIDSVAVIRSWPHEISLKVTERTPVLLVKKGGKFIEVDAKGVRFATVDKAPRDTPLLEMATDPDGSAGASLRRFDAERLRREAVRVVAALPGAVAADTLAVKVRSYDSISLRLRDGRTVLWGSGEKGRAKAEALTALMKAVPKARHFDVSVPTAPASSAS</sequence>
<accession>A0A6L6X6B1</accession>
<dbReference type="InterPro" id="IPR013685">
    <property type="entry name" value="POTRA_FtsQ_type"/>
</dbReference>
<evidence type="ECO:0000256" key="2">
    <source>
        <dbReference type="ARBA" id="ARBA00022475"/>
    </source>
</evidence>
<evidence type="ECO:0000256" key="8">
    <source>
        <dbReference type="HAMAP-Rule" id="MF_00911"/>
    </source>
</evidence>
<comment type="caution">
    <text evidence="11">The sequence shown here is derived from an EMBL/GenBank/DDBJ whole genome shotgun (WGS) entry which is preliminary data.</text>
</comment>
<protein>
    <recommendedName>
        <fullName evidence="8">Cell division protein FtsQ</fullName>
    </recommendedName>
</protein>
<keyword evidence="4 8" id="KW-0812">Transmembrane</keyword>
<dbReference type="InterPro" id="IPR034746">
    <property type="entry name" value="POTRA"/>
</dbReference>
<evidence type="ECO:0000313" key="12">
    <source>
        <dbReference type="Proteomes" id="UP000483802"/>
    </source>
</evidence>
<dbReference type="GO" id="GO:0090529">
    <property type="term" value="P:cell septum assembly"/>
    <property type="evidence" value="ECO:0007669"/>
    <property type="project" value="InterPro"/>
</dbReference>
<dbReference type="Proteomes" id="UP000483802">
    <property type="component" value="Unassembled WGS sequence"/>
</dbReference>
<organism evidence="11 12">
    <name type="scientific">Streptomyces typhae</name>
    <dbReference type="NCBI Taxonomy" id="2681492"/>
    <lineage>
        <taxon>Bacteria</taxon>
        <taxon>Bacillati</taxon>
        <taxon>Actinomycetota</taxon>
        <taxon>Actinomycetes</taxon>
        <taxon>Kitasatosporales</taxon>
        <taxon>Streptomycetaceae</taxon>
        <taxon>Streptomyces</taxon>
    </lineage>
</organism>
<dbReference type="Gene3D" id="3.10.20.310">
    <property type="entry name" value="membrane protein fhac"/>
    <property type="match status" value="1"/>
</dbReference>